<reference evidence="2" key="1">
    <citation type="journal article" date="2015" name="Nature">
        <title>Complex archaea that bridge the gap between prokaryotes and eukaryotes.</title>
        <authorList>
            <person name="Spang A."/>
            <person name="Saw J.H."/>
            <person name="Jorgensen S.L."/>
            <person name="Zaremba-Niedzwiedzka K."/>
            <person name="Martijn J."/>
            <person name="Lind A.E."/>
            <person name="van Eijk R."/>
            <person name="Schleper C."/>
            <person name="Guy L."/>
            <person name="Ettema T.J."/>
        </authorList>
    </citation>
    <scope>NUCLEOTIDE SEQUENCE</scope>
</reference>
<dbReference type="SUPFAM" id="SSF52833">
    <property type="entry name" value="Thioredoxin-like"/>
    <property type="match status" value="1"/>
</dbReference>
<feature type="domain" description="DSBA-like thioredoxin" evidence="1">
    <location>
        <begin position="5"/>
        <end position="194"/>
    </location>
</feature>
<dbReference type="GO" id="GO:0004364">
    <property type="term" value="F:glutathione transferase activity"/>
    <property type="evidence" value="ECO:0007669"/>
    <property type="project" value="TreeGrafter"/>
</dbReference>
<dbReference type="GO" id="GO:0006749">
    <property type="term" value="P:glutathione metabolic process"/>
    <property type="evidence" value="ECO:0007669"/>
    <property type="project" value="TreeGrafter"/>
</dbReference>
<dbReference type="GO" id="GO:0005777">
    <property type="term" value="C:peroxisome"/>
    <property type="evidence" value="ECO:0007669"/>
    <property type="project" value="TreeGrafter"/>
</dbReference>
<name>A0A0F9T376_9ZZZZ</name>
<evidence type="ECO:0000313" key="2">
    <source>
        <dbReference type="EMBL" id="KKN73664.1"/>
    </source>
</evidence>
<accession>A0A0F9T376</accession>
<dbReference type="InterPro" id="IPR051924">
    <property type="entry name" value="GST_Kappa/NadH"/>
</dbReference>
<dbReference type="PANTHER" id="PTHR42943:SF4">
    <property type="entry name" value="C2H2-TYPE DOMAIN-CONTAINING PROTEIN"/>
    <property type="match status" value="1"/>
</dbReference>
<protein>
    <recommendedName>
        <fullName evidence="1">DSBA-like thioredoxin domain-containing protein</fullName>
    </recommendedName>
</protein>
<evidence type="ECO:0000259" key="1">
    <source>
        <dbReference type="Pfam" id="PF01323"/>
    </source>
</evidence>
<dbReference type="GO" id="GO:0005739">
    <property type="term" value="C:mitochondrion"/>
    <property type="evidence" value="ECO:0007669"/>
    <property type="project" value="TreeGrafter"/>
</dbReference>
<dbReference type="AlphaFoldDB" id="A0A0F9T376"/>
<dbReference type="Gene3D" id="3.40.30.10">
    <property type="entry name" value="Glutaredoxin"/>
    <property type="match status" value="1"/>
</dbReference>
<comment type="caution">
    <text evidence="2">The sequence shown here is derived from an EMBL/GenBank/DDBJ whole genome shotgun (WGS) entry which is preliminary data.</text>
</comment>
<organism evidence="2">
    <name type="scientific">marine sediment metagenome</name>
    <dbReference type="NCBI Taxonomy" id="412755"/>
    <lineage>
        <taxon>unclassified sequences</taxon>
        <taxon>metagenomes</taxon>
        <taxon>ecological metagenomes</taxon>
    </lineage>
</organism>
<dbReference type="InterPro" id="IPR036249">
    <property type="entry name" value="Thioredoxin-like_sf"/>
</dbReference>
<gene>
    <name evidence="2" type="ORF">LCGC14_0398640</name>
</gene>
<dbReference type="Pfam" id="PF01323">
    <property type="entry name" value="DSBA"/>
    <property type="match status" value="1"/>
</dbReference>
<sequence length="223" mass="23912">MTRRLDFYYDLLSPYAHIVLARLPDLPADVAVRPRAILFGAVLAHHGQLGPAEIEAKRLHTYRQAVFLGATLGRETVFPPRHPFNPLAALRLLAGAHDGAGADLATVRGAFDFVFSQGHPVDTPDGLAALAERLGLDPALAMAEASKAALRANTEDALAAGVFGVPSFVPYDADGVAGPVFWGVDAFDMLLAFLDEPAIFERPPYAALNHVEIGVRREKANRA</sequence>
<dbReference type="InterPro" id="IPR001853">
    <property type="entry name" value="DSBA-like_thioredoxin_dom"/>
</dbReference>
<dbReference type="EMBL" id="LAZR01000340">
    <property type="protein sequence ID" value="KKN73664.1"/>
    <property type="molecule type" value="Genomic_DNA"/>
</dbReference>
<dbReference type="GO" id="GO:0004602">
    <property type="term" value="F:glutathione peroxidase activity"/>
    <property type="evidence" value="ECO:0007669"/>
    <property type="project" value="TreeGrafter"/>
</dbReference>
<dbReference type="PANTHER" id="PTHR42943">
    <property type="entry name" value="GLUTATHIONE S-TRANSFERASE KAPPA"/>
    <property type="match status" value="1"/>
</dbReference>
<proteinExistence type="predicted"/>